<keyword evidence="8 9" id="KW-0030">Aminoacyl-tRNA synthetase</keyword>
<dbReference type="InterPro" id="IPR004523">
    <property type="entry name" value="Asp-tRNA_synthase_2"/>
</dbReference>
<dbReference type="PANTHER" id="PTHR43450">
    <property type="entry name" value="ASPARTYL-TRNA SYNTHETASE"/>
    <property type="match status" value="1"/>
</dbReference>
<evidence type="ECO:0000256" key="5">
    <source>
        <dbReference type="ARBA" id="ARBA00022741"/>
    </source>
</evidence>
<dbReference type="Pfam" id="PF01336">
    <property type="entry name" value="tRNA_anti-codon"/>
    <property type="match status" value="1"/>
</dbReference>
<comment type="subcellular location">
    <subcellularLocation>
        <location evidence="1 9">Cytoplasm</location>
    </subcellularLocation>
</comment>
<dbReference type="InterPro" id="IPR006195">
    <property type="entry name" value="aa-tRNA-synth_II"/>
</dbReference>
<dbReference type="SUPFAM" id="SSF50249">
    <property type="entry name" value="Nucleic acid-binding proteins"/>
    <property type="match status" value="1"/>
</dbReference>
<feature type="region of interest" description="Aspartate" evidence="9">
    <location>
        <begin position="197"/>
        <end position="200"/>
    </location>
</feature>
<evidence type="ECO:0000313" key="11">
    <source>
        <dbReference type="EMBL" id="GAA2474999.1"/>
    </source>
</evidence>
<feature type="binding site" evidence="9">
    <location>
        <position position="368"/>
    </location>
    <ligand>
        <name>L-aspartate</name>
        <dbReference type="ChEBI" id="CHEBI:29991"/>
    </ligand>
</feature>
<dbReference type="InterPro" id="IPR012340">
    <property type="entry name" value="NA-bd_OB-fold"/>
</dbReference>
<comment type="subunit">
    <text evidence="9">Homodimer.</text>
</comment>
<feature type="domain" description="Aminoacyl-transfer RNA synthetases class-II family profile" evidence="10">
    <location>
        <begin position="144"/>
        <end position="438"/>
    </location>
</feature>
<dbReference type="EC" id="6.1.1.23" evidence="9"/>
<keyword evidence="3 9" id="KW-0963">Cytoplasm</keyword>
<keyword evidence="5 9" id="KW-0547">Nucleotide-binding</keyword>
<keyword evidence="6 9" id="KW-0067">ATP-binding</keyword>
<evidence type="ECO:0000259" key="10">
    <source>
        <dbReference type="PROSITE" id="PS50862"/>
    </source>
</evidence>
<dbReference type="Pfam" id="PF00152">
    <property type="entry name" value="tRNA-synt_2"/>
    <property type="match status" value="1"/>
</dbReference>
<keyword evidence="4 9" id="KW-0436">Ligase</keyword>
<dbReference type="CDD" id="cd04100">
    <property type="entry name" value="Asp_Lys_Asn_RS_N"/>
    <property type="match status" value="1"/>
</dbReference>
<organism evidence="11 12">
    <name type="scientific">Terrabacter carboxydivorans</name>
    <dbReference type="NCBI Taxonomy" id="619730"/>
    <lineage>
        <taxon>Bacteria</taxon>
        <taxon>Bacillati</taxon>
        <taxon>Actinomycetota</taxon>
        <taxon>Actinomycetes</taxon>
        <taxon>Micrococcales</taxon>
        <taxon>Intrasporangiaceae</taxon>
        <taxon>Terrabacter</taxon>
    </lineage>
</organism>
<evidence type="ECO:0000256" key="6">
    <source>
        <dbReference type="ARBA" id="ARBA00022840"/>
    </source>
</evidence>
<protein>
    <recommendedName>
        <fullName evidence="9">Aspartate--tRNA(Asp/Asn) ligase</fullName>
        <ecNumber evidence="9">6.1.1.23</ecNumber>
    </recommendedName>
    <alternativeName>
        <fullName evidence="9">Aspartyl-tRNA synthetase</fullName>
        <shortName evidence="9">AspRS</shortName>
    </alternativeName>
    <alternativeName>
        <fullName evidence="9">Non-discriminating aspartyl-tRNA synthetase</fullName>
        <shortName evidence="9">ND-AspRS</shortName>
    </alternativeName>
</protein>
<evidence type="ECO:0000256" key="7">
    <source>
        <dbReference type="ARBA" id="ARBA00022917"/>
    </source>
</evidence>
<dbReference type="Gene3D" id="2.40.50.140">
    <property type="entry name" value="Nucleic acid-binding proteins"/>
    <property type="match status" value="1"/>
</dbReference>
<evidence type="ECO:0000256" key="4">
    <source>
        <dbReference type="ARBA" id="ARBA00022598"/>
    </source>
</evidence>
<comment type="catalytic activity">
    <reaction evidence="9">
        <text>tRNA(Asx) + L-aspartate + ATP = L-aspartyl-tRNA(Asx) + AMP + diphosphate</text>
        <dbReference type="Rhea" id="RHEA:18349"/>
        <dbReference type="Rhea" id="RHEA-COMP:9710"/>
        <dbReference type="Rhea" id="RHEA-COMP:9711"/>
        <dbReference type="ChEBI" id="CHEBI:29991"/>
        <dbReference type="ChEBI" id="CHEBI:30616"/>
        <dbReference type="ChEBI" id="CHEBI:33019"/>
        <dbReference type="ChEBI" id="CHEBI:78442"/>
        <dbReference type="ChEBI" id="CHEBI:78516"/>
        <dbReference type="ChEBI" id="CHEBI:456215"/>
        <dbReference type="EC" id="6.1.1.23"/>
    </reaction>
</comment>
<feature type="binding site" evidence="9">
    <location>
        <begin position="226"/>
        <end position="228"/>
    </location>
    <ligand>
        <name>ATP</name>
        <dbReference type="ChEBI" id="CHEBI:30616"/>
    </ligand>
</feature>
<dbReference type="InterPro" id="IPR002312">
    <property type="entry name" value="Asp/Asn-tRNA-synth_IIb"/>
</dbReference>
<keyword evidence="7 9" id="KW-0648">Protein biosynthesis</keyword>
<dbReference type="PRINTS" id="PR01042">
    <property type="entry name" value="TRNASYNTHASP"/>
</dbReference>
<dbReference type="EMBL" id="BAAARE010000003">
    <property type="protein sequence ID" value="GAA2474999.1"/>
    <property type="molecule type" value="Genomic_DNA"/>
</dbReference>
<evidence type="ECO:0000256" key="3">
    <source>
        <dbReference type="ARBA" id="ARBA00022490"/>
    </source>
</evidence>
<dbReference type="InterPro" id="IPR045864">
    <property type="entry name" value="aa-tRNA-synth_II/BPL/LPL"/>
</dbReference>
<dbReference type="RefSeq" id="WP_344253604.1">
    <property type="nucleotide sequence ID" value="NZ_BAAARE010000003.1"/>
</dbReference>
<evidence type="ECO:0000256" key="1">
    <source>
        <dbReference type="ARBA" id="ARBA00004496"/>
    </source>
</evidence>
<evidence type="ECO:0000256" key="9">
    <source>
        <dbReference type="HAMAP-Rule" id="MF_02075"/>
    </source>
</evidence>
<sequence length="438" mass="47543">MQPNPSTTRAPRVLAGDLGSVESGARATLAGWIHRRRVLASVTFLVLRDRSGLAQVVVKDPSTVEQLARLPEETVVEVTGVVCANESAPGGAELVEPVITALTEPALAPPTELWRPTFGAGLPTHLDHAAVTLRHPRHRAAWQIASASMRGFREALGALDFTEIATPKLVGTATESGANVFTVDYFGRTAYLAQSPQLYKQMLVGVFERVFEVGPVFRAEPHDTVRHLAQYTSLDAELGFVRDHRDVLTVLRAAIAGMVEAIGEYAGDAAALLGVELPRVPEEFPVIHFSDALAKVGADLDEPDLSPAHERALSEWATTAYDSDFLAVEGYPMGKRPFYTHPQPGDERWSNSFDLLFRGLELTTGGQRLHRPSDYAAAMARTGTDPAVLAGYLDAFAHGMPPHGGFAIGLERWVGRLTGAENIREVTLFPRDLHRLEP</sequence>
<comment type="caution">
    <text evidence="11">The sequence shown here is derived from an EMBL/GenBank/DDBJ whole genome shotgun (WGS) entry which is preliminary data.</text>
</comment>
<comment type="similarity">
    <text evidence="2 9">Belongs to the class-II aminoacyl-tRNA synthetase family. Type 2 subfamily.</text>
</comment>
<proteinExistence type="inferred from homology"/>
<gene>
    <name evidence="11" type="primary">aspS_1</name>
    <name evidence="9" type="synonym">aspS</name>
    <name evidence="11" type="ORF">GCM10009858_10480</name>
</gene>
<feature type="site" description="Important for tRNA non-discrimination" evidence="9">
    <location>
        <position position="89"/>
    </location>
</feature>
<dbReference type="PANTHER" id="PTHR43450:SF1">
    <property type="entry name" value="ASPARTATE--TRNA LIGASE, CYTOPLASMIC"/>
    <property type="match status" value="1"/>
</dbReference>
<evidence type="ECO:0000256" key="8">
    <source>
        <dbReference type="ARBA" id="ARBA00023146"/>
    </source>
</evidence>
<reference evidence="12" key="1">
    <citation type="journal article" date="2019" name="Int. J. Syst. Evol. Microbiol.">
        <title>The Global Catalogue of Microorganisms (GCM) 10K type strain sequencing project: providing services to taxonomists for standard genome sequencing and annotation.</title>
        <authorList>
            <consortium name="The Broad Institute Genomics Platform"/>
            <consortium name="The Broad Institute Genome Sequencing Center for Infectious Disease"/>
            <person name="Wu L."/>
            <person name="Ma J."/>
        </authorList>
    </citation>
    <scope>NUCLEOTIDE SEQUENCE [LARGE SCALE GENOMIC DNA]</scope>
    <source>
        <strain evidence="12">JCM 16259</strain>
    </source>
</reference>
<dbReference type="SUPFAM" id="SSF55681">
    <property type="entry name" value="Class II aaRS and biotin synthetases"/>
    <property type="match status" value="1"/>
</dbReference>
<dbReference type="Proteomes" id="UP001500730">
    <property type="component" value="Unassembled WGS sequence"/>
</dbReference>
<feature type="binding site" evidence="9">
    <location>
        <position position="364"/>
    </location>
    <ligand>
        <name>L-aspartate</name>
        <dbReference type="ChEBI" id="CHEBI:29991"/>
    </ligand>
</feature>
<feature type="binding site" evidence="9">
    <location>
        <position position="175"/>
    </location>
    <ligand>
        <name>L-aspartate</name>
        <dbReference type="ChEBI" id="CHEBI:29991"/>
    </ligand>
</feature>
<evidence type="ECO:0000256" key="2">
    <source>
        <dbReference type="ARBA" id="ARBA00005312"/>
    </source>
</evidence>
<feature type="binding site" evidence="9">
    <location>
        <position position="361"/>
    </location>
    <ligand>
        <name>ATP</name>
        <dbReference type="ChEBI" id="CHEBI:30616"/>
    </ligand>
</feature>
<dbReference type="PROSITE" id="PS50862">
    <property type="entry name" value="AA_TRNA_LIGASE_II"/>
    <property type="match status" value="1"/>
</dbReference>
<feature type="binding site" evidence="9">
    <location>
        <begin position="409"/>
        <end position="412"/>
    </location>
    <ligand>
        <name>ATP</name>
        <dbReference type="ChEBI" id="CHEBI:30616"/>
    </ligand>
</feature>
<keyword evidence="12" id="KW-1185">Reference proteome</keyword>
<dbReference type="InterPro" id="IPR004364">
    <property type="entry name" value="Aa-tRNA-synt_II"/>
</dbReference>
<dbReference type="Gene3D" id="3.30.930.10">
    <property type="entry name" value="Bira Bifunctional Protein, Domain 2"/>
    <property type="match status" value="1"/>
</dbReference>
<dbReference type="GO" id="GO:0016874">
    <property type="term" value="F:ligase activity"/>
    <property type="evidence" value="ECO:0007669"/>
    <property type="project" value="UniProtKB-KW"/>
</dbReference>
<accession>A0ABP5Y806</accession>
<comment type="function">
    <text evidence="9">Aspartyl-tRNA synthetase with relaxed tRNA specificity since it is able to aspartylate not only its cognate tRNA(Asp) but also tRNA(Asn). Reaction proceeds in two steps: L-aspartate is first activated by ATP to form Asp-AMP and then transferred to the acceptor end of tRNA(Asp/Asn).</text>
</comment>
<feature type="binding site" evidence="9">
    <location>
        <position position="218"/>
    </location>
    <ligand>
        <name>L-aspartate</name>
        <dbReference type="ChEBI" id="CHEBI:29991"/>
    </ligand>
</feature>
<evidence type="ECO:0000313" key="12">
    <source>
        <dbReference type="Proteomes" id="UP001500730"/>
    </source>
</evidence>
<dbReference type="InterPro" id="IPR004365">
    <property type="entry name" value="NA-bd_OB_tRNA"/>
</dbReference>
<dbReference type="NCBIfam" id="NF003483">
    <property type="entry name" value="PRK05159.1"/>
    <property type="match status" value="1"/>
</dbReference>
<name>A0ABP5Y806_9MICO</name>
<dbReference type="HAMAP" id="MF_02075">
    <property type="entry name" value="Asp_tRNA_synth_type2"/>
    <property type="match status" value="1"/>
</dbReference>
<feature type="binding site" evidence="9">
    <location>
        <begin position="218"/>
        <end position="220"/>
    </location>
    <ligand>
        <name>ATP</name>
        <dbReference type="ChEBI" id="CHEBI:30616"/>
    </ligand>
</feature>